<gene>
    <name evidence="4" type="ORF">B1H20_08595</name>
</gene>
<evidence type="ECO:0000313" key="4">
    <source>
        <dbReference type="EMBL" id="ARF66078.1"/>
    </source>
</evidence>
<keyword evidence="2" id="KW-0472">Membrane</keyword>
<feature type="transmembrane region" description="Helical" evidence="2">
    <location>
        <begin position="163"/>
        <end position="186"/>
    </location>
</feature>
<keyword evidence="2" id="KW-1133">Transmembrane helix</keyword>
<evidence type="ECO:0000313" key="5">
    <source>
        <dbReference type="Proteomes" id="UP000192445"/>
    </source>
</evidence>
<sequence length="382" mass="38248">MTGHACPECGRPAAGEPGTGYGTPCWCGAGTGPARTTPDGRWAAPDDHRADRTVEIAPVDDFDPLRVRPYVSLPDAAHTPEAGSASPSAMAGAAPTTPLYLGGDSGPYPGAGTAVGAGAEPVWGPGVEPGTAHTEPGGRHRRTPGSAPAPVPTPAPSQRQRPFVVLAAAAAVAAVVGTAAFAGGLFGGAEDRTDEALPETTTSVPDAEDGPAASVAPSPSASAAAPRTPSPSATASASPSASASPKEKSQEPTPTGSASASASASPGRSPSATPGGDTPTEAPTAEQPPPAIAAGTLRPGDRGPQVAELQNRLREIGRWLYSGPSDGDYTDRVAYSVAYYQSYMGVHGDPTGVYGPNTRKLLEAQTSGRDRDHGRGHGRGHR</sequence>
<feature type="compositionally biased region" description="Low complexity" evidence="1">
    <location>
        <begin position="211"/>
        <end position="244"/>
    </location>
</feature>
<dbReference type="InterPro" id="IPR002477">
    <property type="entry name" value="Peptidoglycan-bd-like"/>
</dbReference>
<dbReference type="InterPro" id="IPR036366">
    <property type="entry name" value="PGBDSf"/>
</dbReference>
<proteinExistence type="predicted"/>
<evidence type="ECO:0000259" key="3">
    <source>
        <dbReference type="Pfam" id="PF01471"/>
    </source>
</evidence>
<evidence type="ECO:0000256" key="2">
    <source>
        <dbReference type="SAM" id="Phobius"/>
    </source>
</evidence>
<dbReference type="Gene3D" id="1.10.101.10">
    <property type="entry name" value="PGBD-like superfamily/PGBD"/>
    <property type="match status" value="1"/>
</dbReference>
<dbReference type="Proteomes" id="UP000192445">
    <property type="component" value="Chromosome"/>
</dbReference>
<dbReference type="InterPro" id="IPR036365">
    <property type="entry name" value="PGBD-like_sf"/>
</dbReference>
<dbReference type="EMBL" id="CP020570">
    <property type="protein sequence ID" value="ARF66078.1"/>
    <property type="molecule type" value="Genomic_DNA"/>
</dbReference>
<name>A0A1V0UMA4_STRVN</name>
<dbReference type="STRING" id="1935.B1H20_08595"/>
<feature type="domain" description="Peptidoglycan binding-like" evidence="3">
    <location>
        <begin position="302"/>
        <end position="362"/>
    </location>
</feature>
<dbReference type="OrthoDB" id="3874291at2"/>
<keyword evidence="2" id="KW-0812">Transmembrane</keyword>
<feature type="region of interest" description="Disordered" evidence="1">
    <location>
        <begin position="348"/>
        <end position="382"/>
    </location>
</feature>
<protein>
    <recommendedName>
        <fullName evidence="3">Peptidoglycan binding-like domain-containing protein</fullName>
    </recommendedName>
</protein>
<dbReference type="AlphaFoldDB" id="A0A1V0UMA4"/>
<feature type="compositionally biased region" description="Low complexity" evidence="1">
    <location>
        <begin position="252"/>
        <end position="285"/>
    </location>
</feature>
<feature type="region of interest" description="Disordered" evidence="1">
    <location>
        <begin position="119"/>
        <end position="157"/>
    </location>
</feature>
<evidence type="ECO:0000256" key="1">
    <source>
        <dbReference type="SAM" id="MobiDB-lite"/>
    </source>
</evidence>
<accession>A0A1V0UMA4</accession>
<organism evidence="4 5">
    <name type="scientific">Streptomyces violaceoruber</name>
    <dbReference type="NCBI Taxonomy" id="1935"/>
    <lineage>
        <taxon>Bacteria</taxon>
        <taxon>Bacillati</taxon>
        <taxon>Actinomycetota</taxon>
        <taxon>Actinomycetes</taxon>
        <taxon>Kitasatosporales</taxon>
        <taxon>Streptomycetaceae</taxon>
        <taxon>Streptomyces</taxon>
        <taxon>Streptomyces violaceoruber group</taxon>
    </lineage>
</organism>
<dbReference type="KEGG" id="svu:B1H20_08595"/>
<reference evidence="4 5" key="1">
    <citation type="submission" date="2017-03" db="EMBL/GenBank/DDBJ databases">
        <title>Complete Genome Sequence of a natural compounds producer, Streptomyces violaceus S21.</title>
        <authorList>
            <person name="Zhong C."/>
            <person name="Zhao Z."/>
            <person name="Fu J."/>
            <person name="Zong G."/>
            <person name="Qin R."/>
            <person name="Cao G."/>
        </authorList>
    </citation>
    <scope>NUCLEOTIDE SEQUENCE [LARGE SCALE GENOMIC DNA]</scope>
    <source>
        <strain evidence="4 5">S21</strain>
    </source>
</reference>
<dbReference type="Pfam" id="PF01471">
    <property type="entry name" value="PG_binding_1"/>
    <property type="match status" value="1"/>
</dbReference>
<feature type="region of interest" description="Disordered" evidence="1">
    <location>
        <begin position="1"/>
        <end position="49"/>
    </location>
</feature>
<feature type="region of interest" description="Disordered" evidence="1">
    <location>
        <begin position="188"/>
        <end position="309"/>
    </location>
</feature>
<dbReference type="SUPFAM" id="SSF47090">
    <property type="entry name" value="PGBD-like"/>
    <property type="match status" value="1"/>
</dbReference>